<evidence type="ECO:0000256" key="2">
    <source>
        <dbReference type="ARBA" id="ARBA00023136"/>
    </source>
</evidence>
<protein>
    <recommendedName>
        <fullName evidence="3">Longin domain-containing protein</fullName>
    </recommendedName>
</protein>
<dbReference type="EMBL" id="JAAMPC010000006">
    <property type="protein sequence ID" value="KAG2309530.1"/>
    <property type="molecule type" value="Genomic_DNA"/>
</dbReference>
<dbReference type="GO" id="GO:0016020">
    <property type="term" value="C:membrane"/>
    <property type="evidence" value="ECO:0007669"/>
    <property type="project" value="UniProtKB-SubCell"/>
</dbReference>
<evidence type="ECO:0000313" key="4">
    <source>
        <dbReference type="EMBL" id="KAG2309530.1"/>
    </source>
</evidence>
<name>A0A8X7VDP7_BRACI</name>
<comment type="subcellular location">
    <subcellularLocation>
        <location evidence="1">Membrane</location>
    </subcellularLocation>
</comment>
<dbReference type="InterPro" id="IPR010908">
    <property type="entry name" value="Longin_dom"/>
</dbReference>
<dbReference type="Proteomes" id="UP000886595">
    <property type="component" value="Unassembled WGS sequence"/>
</dbReference>
<evidence type="ECO:0000256" key="1">
    <source>
        <dbReference type="ARBA" id="ARBA00004370"/>
    </source>
</evidence>
<comment type="caution">
    <text evidence="4">The sequence shown here is derived from an EMBL/GenBank/DDBJ whole genome shotgun (WGS) entry which is preliminary data.</text>
</comment>
<gene>
    <name evidence="4" type="ORF">Bca52824_029278</name>
</gene>
<dbReference type="PROSITE" id="PS50859">
    <property type="entry name" value="LONGIN"/>
    <property type="match status" value="1"/>
</dbReference>
<feature type="domain" description="Longin" evidence="3">
    <location>
        <begin position="84"/>
        <end position="120"/>
    </location>
</feature>
<evidence type="ECO:0000259" key="3">
    <source>
        <dbReference type="PROSITE" id="PS50859"/>
    </source>
</evidence>
<reference evidence="4 5" key="1">
    <citation type="submission" date="2020-02" db="EMBL/GenBank/DDBJ databases">
        <authorList>
            <person name="Ma Q."/>
            <person name="Huang Y."/>
            <person name="Song X."/>
            <person name="Pei D."/>
        </authorList>
    </citation>
    <scope>NUCLEOTIDE SEQUENCE [LARGE SCALE GENOMIC DNA]</scope>
    <source>
        <strain evidence="4">Sxm20200214</strain>
        <tissue evidence="4">Leaf</tissue>
    </source>
</reference>
<dbReference type="AlphaFoldDB" id="A0A8X7VDP7"/>
<evidence type="ECO:0000313" key="5">
    <source>
        <dbReference type="Proteomes" id="UP000886595"/>
    </source>
</evidence>
<sequence length="120" mass="13685">MDLRHPKLNKEIGGTRARFRGTVVFEEFSAVTGNTGAVVRSNSVSSDSQSLLLRRRSSSPSYLFLNVVSLYILEPSSYRCIYGRIPFSYPEDVHMRFMKNYGRVAHHALAYAMNDEFSRV</sequence>
<organism evidence="4 5">
    <name type="scientific">Brassica carinata</name>
    <name type="common">Ethiopian mustard</name>
    <name type="synonym">Abyssinian cabbage</name>
    <dbReference type="NCBI Taxonomy" id="52824"/>
    <lineage>
        <taxon>Eukaryota</taxon>
        <taxon>Viridiplantae</taxon>
        <taxon>Streptophyta</taxon>
        <taxon>Embryophyta</taxon>
        <taxon>Tracheophyta</taxon>
        <taxon>Spermatophyta</taxon>
        <taxon>Magnoliopsida</taxon>
        <taxon>eudicotyledons</taxon>
        <taxon>Gunneridae</taxon>
        <taxon>Pentapetalae</taxon>
        <taxon>rosids</taxon>
        <taxon>malvids</taxon>
        <taxon>Brassicales</taxon>
        <taxon>Brassicaceae</taxon>
        <taxon>Brassiceae</taxon>
        <taxon>Brassica</taxon>
    </lineage>
</organism>
<dbReference type="OrthoDB" id="248747at2759"/>
<accession>A0A8X7VDP7</accession>
<proteinExistence type="predicted"/>
<keyword evidence="5" id="KW-1185">Reference proteome</keyword>
<keyword evidence="2" id="KW-0472">Membrane</keyword>
<dbReference type="Gene3D" id="3.30.450.50">
    <property type="entry name" value="Longin domain"/>
    <property type="match status" value="1"/>
</dbReference>